<comment type="caution">
    <text evidence="1">The sequence shown here is derived from an EMBL/GenBank/DDBJ whole genome shotgun (WGS) entry which is preliminary data.</text>
</comment>
<dbReference type="EMBL" id="LIAW01000328">
    <property type="protein sequence ID" value="KRO30889.1"/>
    <property type="molecule type" value="Genomic_DNA"/>
</dbReference>
<evidence type="ECO:0000313" key="2">
    <source>
        <dbReference type="Proteomes" id="UP000053349"/>
    </source>
</evidence>
<name>A0A0R2NY94_9ACTN</name>
<gene>
    <name evidence="1" type="ORF">ABR64_03850</name>
</gene>
<evidence type="ECO:0000313" key="1">
    <source>
        <dbReference type="EMBL" id="KRO30889.1"/>
    </source>
</evidence>
<reference evidence="1 2" key="1">
    <citation type="submission" date="2015-10" db="EMBL/GenBank/DDBJ databases">
        <title>Metagenome-Assembled Genomes uncover a global brackish microbiome.</title>
        <authorList>
            <person name="Hugerth L.W."/>
            <person name="Larsson J."/>
            <person name="Alneberg J."/>
            <person name="Lindh M.V."/>
            <person name="Legrand C."/>
            <person name="Pinhassi J."/>
            <person name="Andersson A.F."/>
        </authorList>
    </citation>
    <scope>NUCLEOTIDE SEQUENCE [LARGE SCALE GENOMIC DNA]</scope>
    <source>
        <strain evidence="1">BACL2 MAG-121001-bin67</strain>
    </source>
</reference>
<dbReference type="AlphaFoldDB" id="A0A0R2NY94"/>
<protein>
    <submittedName>
        <fullName evidence="1">Uncharacterized protein</fullName>
    </submittedName>
</protein>
<dbReference type="Proteomes" id="UP000053349">
    <property type="component" value="Unassembled WGS sequence"/>
</dbReference>
<accession>A0A0R2NY94</accession>
<proteinExistence type="predicted"/>
<organism evidence="1 2">
    <name type="scientific">Actinobacteria bacterium BACL2 MAG-121001-bin67</name>
    <dbReference type="NCBI Taxonomy" id="1655572"/>
    <lineage>
        <taxon>Bacteria</taxon>
        <taxon>Bacillati</taxon>
        <taxon>Actinomycetota</taxon>
        <taxon>Actinomycetes</taxon>
        <taxon>Actinomycetes incertae sedis</taxon>
        <taxon>ac1 cluster</taxon>
    </lineage>
</organism>
<sequence>MSYFNLSDYEPVENRIRAFWLKYPNGRILTDLQRTERSDGRIEWICRSEAYTNSEDIRPQSTGFATEIEGTSPVNRANASENCETSSIGRCLANLGFAAKGKRPSREEMAKAARGSSGKVLNKSDWERLIRELHGCSELSQLKAWSAYAASFNMPEVKRNELLSIYKSHRESLSRKSEVA</sequence>